<feature type="transmembrane region" description="Helical" evidence="7">
    <location>
        <begin position="170"/>
        <end position="191"/>
    </location>
</feature>
<comment type="similarity">
    <text evidence="2 7">Belongs to the DedA family.</text>
</comment>
<evidence type="ECO:0000256" key="3">
    <source>
        <dbReference type="ARBA" id="ARBA00022475"/>
    </source>
</evidence>
<gene>
    <name evidence="9" type="ORF">SAMN06296378_0851</name>
</gene>
<dbReference type="GO" id="GO:0005886">
    <property type="term" value="C:plasma membrane"/>
    <property type="evidence" value="ECO:0007669"/>
    <property type="project" value="UniProtKB-SubCell"/>
</dbReference>
<sequence length="205" mass="21771">MDGIAPWVQVAAQGPWLYVVVILLVIADAFVVVLPSETVVVALGSLAFSTGAPNILLLLAVAAVGAVIGDNLCYRIGRSIGTDRFRWMRRRRIHAAFDYARRALTRRPASLILTARYVPFARIAVNLTAGATGFSYRSYLPLTLVAGASWAVYNCVIGALFGAWLAAYPVVAVIVSVLVAIALGVAIDAVAGRLSRRKTADGSTL</sequence>
<reference evidence="9 10" key="1">
    <citation type="submission" date="2017-09" db="EMBL/GenBank/DDBJ databases">
        <authorList>
            <person name="Ehlers B."/>
            <person name="Leendertz F.H."/>
        </authorList>
    </citation>
    <scope>NUCLEOTIDE SEQUENCE [LARGE SCALE GENOMIC DNA]</scope>
    <source>
        <strain evidence="9 10">CGMCC 1.05381</strain>
    </source>
</reference>
<dbReference type="EMBL" id="OCST01000002">
    <property type="protein sequence ID" value="SOE58933.1"/>
    <property type="molecule type" value="Genomic_DNA"/>
</dbReference>
<feature type="transmembrane region" description="Helical" evidence="7">
    <location>
        <begin position="16"/>
        <end position="35"/>
    </location>
</feature>
<evidence type="ECO:0000256" key="4">
    <source>
        <dbReference type="ARBA" id="ARBA00022692"/>
    </source>
</evidence>
<feature type="transmembrane region" description="Helical" evidence="7">
    <location>
        <begin position="142"/>
        <end position="164"/>
    </location>
</feature>
<dbReference type="OrthoDB" id="162303at2"/>
<dbReference type="Pfam" id="PF09335">
    <property type="entry name" value="VTT_dom"/>
    <property type="match status" value="1"/>
</dbReference>
<dbReference type="RefSeq" id="WP_097060011.1">
    <property type="nucleotide sequence ID" value="NZ_BMLC01000001.1"/>
</dbReference>
<protein>
    <submittedName>
        <fullName evidence="9">Membrane protein DedA, SNARE-associated domain</fullName>
    </submittedName>
</protein>
<feature type="domain" description="VTT" evidence="8">
    <location>
        <begin position="34"/>
        <end position="159"/>
    </location>
</feature>
<keyword evidence="6 7" id="KW-0472">Membrane</keyword>
<keyword evidence="3 7" id="KW-1003">Cell membrane</keyword>
<evidence type="ECO:0000256" key="2">
    <source>
        <dbReference type="ARBA" id="ARBA00010792"/>
    </source>
</evidence>
<proteinExistence type="inferred from homology"/>
<dbReference type="InterPro" id="IPR032818">
    <property type="entry name" value="DedA-like"/>
</dbReference>
<dbReference type="Proteomes" id="UP000219440">
    <property type="component" value="Unassembled WGS sequence"/>
</dbReference>
<comment type="subcellular location">
    <subcellularLocation>
        <location evidence="1 7">Cell membrane</location>
        <topology evidence="1 7">Multi-pass membrane protein</topology>
    </subcellularLocation>
</comment>
<evidence type="ECO:0000256" key="5">
    <source>
        <dbReference type="ARBA" id="ARBA00022989"/>
    </source>
</evidence>
<organism evidence="9 10">
    <name type="scientific">Salinibacterium xinjiangense</name>
    <dbReference type="NCBI Taxonomy" id="386302"/>
    <lineage>
        <taxon>Bacteria</taxon>
        <taxon>Bacillati</taxon>
        <taxon>Actinomycetota</taxon>
        <taxon>Actinomycetes</taxon>
        <taxon>Micrococcales</taxon>
        <taxon>Microbacteriaceae</taxon>
        <taxon>Salinibacterium</taxon>
    </lineage>
</organism>
<evidence type="ECO:0000259" key="8">
    <source>
        <dbReference type="Pfam" id="PF09335"/>
    </source>
</evidence>
<evidence type="ECO:0000256" key="7">
    <source>
        <dbReference type="RuleBase" id="RU367016"/>
    </source>
</evidence>
<dbReference type="AlphaFoldDB" id="A0A2C8Z574"/>
<evidence type="ECO:0000313" key="9">
    <source>
        <dbReference type="EMBL" id="SOE58933.1"/>
    </source>
</evidence>
<dbReference type="PANTHER" id="PTHR30353">
    <property type="entry name" value="INNER MEMBRANE PROTEIN DEDA-RELATED"/>
    <property type="match status" value="1"/>
</dbReference>
<dbReference type="InterPro" id="IPR032816">
    <property type="entry name" value="VTT_dom"/>
</dbReference>
<evidence type="ECO:0000313" key="10">
    <source>
        <dbReference type="Proteomes" id="UP000219440"/>
    </source>
</evidence>
<keyword evidence="10" id="KW-1185">Reference proteome</keyword>
<evidence type="ECO:0000256" key="1">
    <source>
        <dbReference type="ARBA" id="ARBA00004651"/>
    </source>
</evidence>
<feature type="transmembrane region" description="Helical" evidence="7">
    <location>
        <begin position="55"/>
        <end position="74"/>
    </location>
</feature>
<name>A0A2C8Z574_9MICO</name>
<accession>A0A2C8Z574</accession>
<dbReference type="PANTHER" id="PTHR30353:SF0">
    <property type="entry name" value="TRANSMEMBRANE PROTEIN"/>
    <property type="match status" value="1"/>
</dbReference>
<evidence type="ECO:0000256" key="6">
    <source>
        <dbReference type="ARBA" id="ARBA00023136"/>
    </source>
</evidence>
<keyword evidence="5 7" id="KW-1133">Transmembrane helix</keyword>
<keyword evidence="4 7" id="KW-0812">Transmembrane</keyword>